<evidence type="ECO:0000256" key="4">
    <source>
        <dbReference type="ARBA" id="ARBA00022989"/>
    </source>
</evidence>
<feature type="transmembrane region" description="Helical" evidence="6">
    <location>
        <begin position="5"/>
        <end position="27"/>
    </location>
</feature>
<name>A0A8J7SLL3_9BACT</name>
<dbReference type="AlphaFoldDB" id="A0A8J7SLL3"/>
<reference evidence="8" key="1">
    <citation type="submission" date="2021-01" db="EMBL/GenBank/DDBJ databases">
        <title>Modified the classification status of verrucomicrobia.</title>
        <authorList>
            <person name="Feng X."/>
        </authorList>
    </citation>
    <scope>NUCLEOTIDE SEQUENCE</scope>
    <source>
        <strain evidence="8">_KCTC 22039</strain>
    </source>
</reference>
<dbReference type="Pfam" id="PF04138">
    <property type="entry name" value="GtrA_DPMS_TM"/>
    <property type="match status" value="1"/>
</dbReference>
<feature type="transmembrane region" description="Helical" evidence="6">
    <location>
        <begin position="39"/>
        <end position="58"/>
    </location>
</feature>
<comment type="subcellular location">
    <subcellularLocation>
        <location evidence="1">Membrane</location>
        <topology evidence="1">Multi-pass membrane protein</topology>
    </subcellularLocation>
</comment>
<evidence type="ECO:0000313" key="9">
    <source>
        <dbReference type="Proteomes" id="UP000624703"/>
    </source>
</evidence>
<evidence type="ECO:0000256" key="6">
    <source>
        <dbReference type="SAM" id="Phobius"/>
    </source>
</evidence>
<accession>A0A8J7SLL3</accession>
<comment type="similarity">
    <text evidence="2">Belongs to the GtrA family.</text>
</comment>
<organism evidence="8 9">
    <name type="scientific">Persicirhabdus sediminis</name>
    <dbReference type="NCBI Taxonomy" id="454144"/>
    <lineage>
        <taxon>Bacteria</taxon>
        <taxon>Pseudomonadati</taxon>
        <taxon>Verrucomicrobiota</taxon>
        <taxon>Verrucomicrobiia</taxon>
        <taxon>Verrucomicrobiales</taxon>
        <taxon>Verrucomicrobiaceae</taxon>
        <taxon>Persicirhabdus</taxon>
    </lineage>
</organism>
<keyword evidence="4 6" id="KW-1133">Transmembrane helix</keyword>
<keyword evidence="9" id="KW-1185">Reference proteome</keyword>
<keyword evidence="3 6" id="KW-0812">Transmembrane</keyword>
<dbReference type="GO" id="GO:0000271">
    <property type="term" value="P:polysaccharide biosynthetic process"/>
    <property type="evidence" value="ECO:0007669"/>
    <property type="project" value="InterPro"/>
</dbReference>
<feature type="domain" description="GtrA/DPMS transmembrane" evidence="7">
    <location>
        <begin position="7"/>
        <end position="122"/>
    </location>
</feature>
<comment type="caution">
    <text evidence="8">The sequence shown here is derived from an EMBL/GenBank/DDBJ whole genome shotgun (WGS) entry which is preliminary data.</text>
</comment>
<dbReference type="InterPro" id="IPR051401">
    <property type="entry name" value="GtrA_CellWall_Glycosyl"/>
</dbReference>
<evidence type="ECO:0000256" key="3">
    <source>
        <dbReference type="ARBA" id="ARBA00022692"/>
    </source>
</evidence>
<protein>
    <submittedName>
        <fullName evidence="8">GtrA family protein</fullName>
    </submittedName>
</protein>
<dbReference type="Proteomes" id="UP000624703">
    <property type="component" value="Unassembled WGS sequence"/>
</dbReference>
<evidence type="ECO:0000313" key="8">
    <source>
        <dbReference type="EMBL" id="MBK1790473.1"/>
    </source>
</evidence>
<evidence type="ECO:0000256" key="2">
    <source>
        <dbReference type="ARBA" id="ARBA00009399"/>
    </source>
</evidence>
<dbReference type="PANTHER" id="PTHR38459">
    <property type="entry name" value="PROPHAGE BACTOPRENOL-LINKED GLUCOSE TRANSLOCASE HOMOLOG"/>
    <property type="match status" value="1"/>
</dbReference>
<feature type="transmembrane region" description="Helical" evidence="6">
    <location>
        <begin position="101"/>
        <end position="121"/>
    </location>
</feature>
<gene>
    <name evidence="8" type="ORF">JIN82_04790</name>
</gene>
<dbReference type="InterPro" id="IPR007267">
    <property type="entry name" value="GtrA_DPMS_TM"/>
</dbReference>
<evidence type="ECO:0000256" key="5">
    <source>
        <dbReference type="ARBA" id="ARBA00023136"/>
    </source>
</evidence>
<dbReference type="PANTHER" id="PTHR38459:SF1">
    <property type="entry name" value="PROPHAGE BACTOPRENOL-LINKED GLUCOSE TRANSLOCASE HOMOLOG"/>
    <property type="match status" value="1"/>
</dbReference>
<sequence length="127" mass="14342">MTRQLIRFVIIGVAASLVHLAVVWYLVDQWAIKELVANVIAYIIAVQVSFWGHHSWSFSGHGGGKRKSMAKFISVSLSGLALNQLSFYLLLKFTPLDYRVALVLVLGFVAVFTFVFSKLWAFKHKKI</sequence>
<dbReference type="EMBL" id="JAENIM010000022">
    <property type="protein sequence ID" value="MBK1790473.1"/>
    <property type="molecule type" value="Genomic_DNA"/>
</dbReference>
<proteinExistence type="inferred from homology"/>
<feature type="transmembrane region" description="Helical" evidence="6">
    <location>
        <begin position="70"/>
        <end position="89"/>
    </location>
</feature>
<evidence type="ECO:0000256" key="1">
    <source>
        <dbReference type="ARBA" id="ARBA00004141"/>
    </source>
</evidence>
<keyword evidence="5 6" id="KW-0472">Membrane</keyword>
<dbReference type="RefSeq" id="WP_200310507.1">
    <property type="nucleotide sequence ID" value="NZ_JAENIM010000022.1"/>
</dbReference>
<evidence type="ECO:0000259" key="7">
    <source>
        <dbReference type="Pfam" id="PF04138"/>
    </source>
</evidence>
<dbReference type="GO" id="GO:0005886">
    <property type="term" value="C:plasma membrane"/>
    <property type="evidence" value="ECO:0007669"/>
    <property type="project" value="TreeGrafter"/>
</dbReference>